<reference evidence="2" key="1">
    <citation type="submission" date="2019-03" db="EMBL/GenBank/DDBJ databases">
        <title>Lake Tanganyika Metagenome-Assembled Genomes (MAGs).</title>
        <authorList>
            <person name="Tran P."/>
        </authorList>
    </citation>
    <scope>NUCLEOTIDE SEQUENCE</scope>
    <source>
        <strain evidence="2">K_DeepCast_65m_m2_066</strain>
    </source>
</reference>
<dbReference type="GO" id="GO:0022900">
    <property type="term" value="P:electron transport chain"/>
    <property type="evidence" value="ECO:0007669"/>
    <property type="project" value="InterPro"/>
</dbReference>
<dbReference type="InterPro" id="IPR010980">
    <property type="entry name" value="Cyt_c/b562"/>
</dbReference>
<dbReference type="Proteomes" id="UP000712673">
    <property type="component" value="Unassembled WGS sequence"/>
</dbReference>
<name>A0A937VYL2_UNCTE</name>
<dbReference type="GO" id="GO:0020037">
    <property type="term" value="F:heme binding"/>
    <property type="evidence" value="ECO:0007669"/>
    <property type="project" value="InterPro"/>
</dbReference>
<evidence type="ECO:0000256" key="1">
    <source>
        <dbReference type="SAM" id="SignalP"/>
    </source>
</evidence>
<dbReference type="GO" id="GO:0009055">
    <property type="term" value="F:electron transfer activity"/>
    <property type="evidence" value="ECO:0007669"/>
    <property type="project" value="InterPro"/>
</dbReference>
<proteinExistence type="predicted"/>
<dbReference type="SUPFAM" id="SSF47175">
    <property type="entry name" value="Cytochromes"/>
    <property type="match status" value="1"/>
</dbReference>
<dbReference type="GO" id="GO:0005506">
    <property type="term" value="F:iron ion binding"/>
    <property type="evidence" value="ECO:0007669"/>
    <property type="project" value="InterPro"/>
</dbReference>
<evidence type="ECO:0000313" key="2">
    <source>
        <dbReference type="EMBL" id="MBM3223352.1"/>
    </source>
</evidence>
<protein>
    <recommendedName>
        <fullName evidence="4">Cytochrome c domain-containing protein</fullName>
    </recommendedName>
</protein>
<feature type="chain" id="PRO_5037900299" description="Cytochrome c domain-containing protein" evidence="1">
    <location>
        <begin position="30"/>
        <end position="389"/>
    </location>
</feature>
<organism evidence="2 3">
    <name type="scientific">Tectimicrobiota bacterium</name>
    <dbReference type="NCBI Taxonomy" id="2528274"/>
    <lineage>
        <taxon>Bacteria</taxon>
        <taxon>Pseudomonadati</taxon>
        <taxon>Nitrospinota/Tectimicrobiota group</taxon>
        <taxon>Candidatus Tectimicrobiota</taxon>
    </lineage>
</organism>
<feature type="signal peptide" evidence="1">
    <location>
        <begin position="1"/>
        <end position="29"/>
    </location>
</feature>
<dbReference type="EMBL" id="VGLS01000131">
    <property type="protein sequence ID" value="MBM3223352.1"/>
    <property type="molecule type" value="Genomic_DNA"/>
</dbReference>
<evidence type="ECO:0000313" key="3">
    <source>
        <dbReference type="Proteomes" id="UP000712673"/>
    </source>
</evidence>
<accession>A0A937VYL2</accession>
<keyword evidence="1" id="KW-0732">Signal</keyword>
<gene>
    <name evidence="2" type="ORF">FJZ47_06085</name>
</gene>
<sequence length="389" mass="43199">MNTRVRGTRTVLLTMLMCLSLQGQEPARAADSPQPQPLQPTMQAFFHALTTAFPWSLDAQQFQDPAQRPRILEALRALASNAAGLSSHGQDVPQSFDFLRRSLARNAEDAAQRYAQGEYRSARFALQQLTDNCFACHSRFTNPTAFNLGARFLAATKVKELGLRDQVRLAVATRQFDTALNTCEETLRSTVLTAADIDVMGIFEDYLKLALRVRGDFPRATAALGQFLQRSDVPFYVRERLTSWRVALQELQPQGLTGEALPRARALIQAGQLRNRFPADHQGLIHFVVASSLLHRALSTPPADPASLAELYYLLGITESYISRTSWVTETAFFLETAIRLAPSSPVAMQAYDLLNAYILAEYTGSSGAHVPQELQEQLEELRKLRGGS</sequence>
<evidence type="ECO:0008006" key="4">
    <source>
        <dbReference type="Google" id="ProtNLM"/>
    </source>
</evidence>
<dbReference type="AlphaFoldDB" id="A0A937VYL2"/>
<comment type="caution">
    <text evidence="2">The sequence shown here is derived from an EMBL/GenBank/DDBJ whole genome shotgun (WGS) entry which is preliminary data.</text>
</comment>